<dbReference type="Proteomes" id="UP000196877">
    <property type="component" value="Chromosome"/>
</dbReference>
<proteinExistence type="predicted"/>
<keyword evidence="2" id="KW-1185">Reference proteome</keyword>
<evidence type="ECO:0000313" key="2">
    <source>
        <dbReference type="Proteomes" id="UP000196877"/>
    </source>
</evidence>
<name>A0ABN5AF38_9BACI</name>
<evidence type="ECO:0000313" key="1">
    <source>
        <dbReference type="EMBL" id="ASB89266.1"/>
    </source>
</evidence>
<sequence length="73" mass="8369">MNYICDICKGYTAQPLCVRISEEKVRTAEDRIEINCCKKCGNELFSRISNECKGMSIKKTLNHIGLNYPHKTN</sequence>
<gene>
    <name evidence="1" type="ORF">S101395_02759</name>
</gene>
<accession>A0ABN5AF38</accession>
<organism evidence="1 2">
    <name type="scientific">Bacillus sonorensis</name>
    <dbReference type="NCBI Taxonomy" id="119858"/>
    <lineage>
        <taxon>Bacteria</taxon>
        <taxon>Bacillati</taxon>
        <taxon>Bacillota</taxon>
        <taxon>Bacilli</taxon>
        <taxon>Bacillales</taxon>
        <taxon>Bacillaceae</taxon>
        <taxon>Bacillus</taxon>
    </lineage>
</organism>
<protein>
    <submittedName>
        <fullName evidence="1">SPBc2 prophage-derived uncharacterized protein YorZ</fullName>
    </submittedName>
</protein>
<reference evidence="1 2" key="1">
    <citation type="submission" date="2017-06" db="EMBL/GenBank/DDBJ databases">
        <title>Genome sequence of Bacillus sonorensis strain SRCM101395.</title>
        <authorList>
            <person name="Cho S.H."/>
        </authorList>
    </citation>
    <scope>NUCLEOTIDE SEQUENCE [LARGE SCALE GENOMIC DNA]</scope>
    <source>
        <strain evidence="1 2">SRCM101395</strain>
    </source>
</reference>
<dbReference type="EMBL" id="CP021920">
    <property type="protein sequence ID" value="ASB89266.1"/>
    <property type="molecule type" value="Genomic_DNA"/>
</dbReference>